<name>A0A6B1DBC9_9CHLR</name>
<dbReference type="PRINTS" id="PR00081">
    <property type="entry name" value="GDHRDH"/>
</dbReference>
<dbReference type="SUPFAM" id="SSF51735">
    <property type="entry name" value="NAD(P)-binding Rossmann-fold domains"/>
    <property type="match status" value="1"/>
</dbReference>
<sequence length="249" mass="26607">MNFEGKVALVTGGASGIGRETARRFAELGASVIIADVDADGGSDAAAELRKCGAEGLFVRCDVSDPLQVARLFDESATHFDRLDAAINNAGIGGPWEQLQSYPHEGWDKVLAVNLTGLFYCMQEEIRRMIGKGGSIVNVASIAGKRGLPNQAAYTASKHAVIGLTRVSAQEVARHDIRVNAVCPAYTETPLFGPLIAGNSRRAEKMLERIPMRRFGKPRDIAEAIVWLCSDDSSFVTGQAINLDGGMTA</sequence>
<dbReference type="CDD" id="cd05233">
    <property type="entry name" value="SDR_c"/>
    <property type="match status" value="1"/>
</dbReference>
<reference evidence="3" key="1">
    <citation type="submission" date="2019-09" db="EMBL/GenBank/DDBJ databases">
        <title>Characterisation of the sponge microbiome using genome-centric metagenomics.</title>
        <authorList>
            <person name="Engelberts J.P."/>
            <person name="Robbins S.J."/>
            <person name="De Goeij J.M."/>
            <person name="Aranda M."/>
            <person name="Bell S.C."/>
            <person name="Webster N.S."/>
        </authorList>
    </citation>
    <scope>NUCLEOTIDE SEQUENCE</scope>
    <source>
        <strain evidence="3">SB0661_bin_32</strain>
    </source>
</reference>
<dbReference type="InterPro" id="IPR036291">
    <property type="entry name" value="NAD(P)-bd_dom_sf"/>
</dbReference>
<dbReference type="PRINTS" id="PR00080">
    <property type="entry name" value="SDRFAMILY"/>
</dbReference>
<keyword evidence="2 3" id="KW-0560">Oxidoreductase</keyword>
<protein>
    <submittedName>
        <fullName evidence="3">Glucose 1-dehydrogenase</fullName>
        <ecNumber evidence="3">1.1.1.47</ecNumber>
    </submittedName>
</protein>
<evidence type="ECO:0000313" key="3">
    <source>
        <dbReference type="EMBL" id="MYC96605.1"/>
    </source>
</evidence>
<dbReference type="GO" id="GO:0047936">
    <property type="term" value="F:glucose 1-dehydrogenase [NAD(P)+] activity"/>
    <property type="evidence" value="ECO:0007669"/>
    <property type="project" value="UniProtKB-EC"/>
</dbReference>
<evidence type="ECO:0000256" key="2">
    <source>
        <dbReference type="ARBA" id="ARBA00023002"/>
    </source>
</evidence>
<comment type="similarity">
    <text evidence="1">Belongs to the short-chain dehydrogenases/reductases (SDR) family.</text>
</comment>
<dbReference type="AlphaFoldDB" id="A0A6B1DBC9"/>
<dbReference type="Gene3D" id="3.40.50.720">
    <property type="entry name" value="NAD(P)-binding Rossmann-like Domain"/>
    <property type="match status" value="1"/>
</dbReference>
<organism evidence="3">
    <name type="scientific">Caldilineaceae bacterium SB0661_bin_32</name>
    <dbReference type="NCBI Taxonomy" id="2605255"/>
    <lineage>
        <taxon>Bacteria</taxon>
        <taxon>Bacillati</taxon>
        <taxon>Chloroflexota</taxon>
        <taxon>Caldilineae</taxon>
        <taxon>Caldilineales</taxon>
        <taxon>Caldilineaceae</taxon>
    </lineage>
</organism>
<dbReference type="PANTHER" id="PTHR24321">
    <property type="entry name" value="DEHYDROGENASES, SHORT CHAIN"/>
    <property type="match status" value="1"/>
</dbReference>
<evidence type="ECO:0000256" key="1">
    <source>
        <dbReference type="ARBA" id="ARBA00006484"/>
    </source>
</evidence>
<dbReference type="EMBL" id="VXMH01000090">
    <property type="protein sequence ID" value="MYC96605.1"/>
    <property type="molecule type" value="Genomic_DNA"/>
</dbReference>
<dbReference type="InterPro" id="IPR002347">
    <property type="entry name" value="SDR_fam"/>
</dbReference>
<gene>
    <name evidence="3" type="ORF">F4X14_16695</name>
</gene>
<proteinExistence type="inferred from homology"/>
<dbReference type="Pfam" id="PF13561">
    <property type="entry name" value="adh_short_C2"/>
    <property type="match status" value="1"/>
</dbReference>
<dbReference type="NCBIfam" id="NF005559">
    <property type="entry name" value="PRK07231.1"/>
    <property type="match status" value="1"/>
</dbReference>
<comment type="caution">
    <text evidence="3">The sequence shown here is derived from an EMBL/GenBank/DDBJ whole genome shotgun (WGS) entry which is preliminary data.</text>
</comment>
<accession>A0A6B1DBC9</accession>
<dbReference type="PANTHER" id="PTHR24321:SF8">
    <property type="entry name" value="ESTRADIOL 17-BETA-DEHYDROGENASE 8-RELATED"/>
    <property type="match status" value="1"/>
</dbReference>
<dbReference type="EC" id="1.1.1.47" evidence="3"/>
<dbReference type="FunFam" id="3.40.50.720:FF:000084">
    <property type="entry name" value="Short-chain dehydrogenase reductase"/>
    <property type="match status" value="1"/>
</dbReference>